<feature type="region of interest" description="Disordered" evidence="1">
    <location>
        <begin position="84"/>
        <end position="117"/>
    </location>
</feature>
<sequence length="219" mass="23481">MPVATLSPLCSGAWSVPEEGAGCCSDTEGKHLGGTGNKVTRDTSCPEETGELPSSVPTRLGTPGKTSASAAVAIFPTSRFPQKNRWLASGDKPAVEKSCNRPVGRSPPSLSTSPYRPCSSAYLSPPQVFVNGCQKQPERRPEEAHADSGKRRGSGSTIREEGRSQPDLHSTTLAPAKLYRTCRDTSKIGREKGLLTSVKGTPLHQVWFHTFGHSRPSRR</sequence>
<dbReference type="RefSeq" id="XP_067919890.1">
    <property type="nucleotide sequence ID" value="XM_068068134.1"/>
</dbReference>
<proteinExistence type="predicted"/>
<dbReference type="VEuPathDB" id="ToxoDB:CSUI_007994"/>
<protein>
    <submittedName>
        <fullName evidence="2">Uncharacterized protein</fullName>
    </submittedName>
</protein>
<evidence type="ECO:0000313" key="3">
    <source>
        <dbReference type="Proteomes" id="UP000221165"/>
    </source>
</evidence>
<reference evidence="2 3" key="1">
    <citation type="journal article" date="2017" name="Int. J. Parasitol.">
        <title>The genome of the protozoan parasite Cystoisospora suis and a reverse vaccinology approach to identify vaccine candidates.</title>
        <authorList>
            <person name="Palmieri N."/>
            <person name="Shrestha A."/>
            <person name="Ruttkowski B."/>
            <person name="Beck T."/>
            <person name="Vogl C."/>
            <person name="Tomley F."/>
            <person name="Blake D.P."/>
            <person name="Joachim A."/>
        </authorList>
    </citation>
    <scope>NUCLEOTIDE SEQUENCE [LARGE SCALE GENOMIC DNA]</scope>
    <source>
        <strain evidence="2 3">Wien I</strain>
    </source>
</reference>
<keyword evidence="3" id="KW-1185">Reference proteome</keyword>
<comment type="caution">
    <text evidence="2">The sequence shown here is derived from an EMBL/GenBank/DDBJ whole genome shotgun (WGS) entry which is preliminary data.</text>
</comment>
<organism evidence="2 3">
    <name type="scientific">Cystoisospora suis</name>
    <dbReference type="NCBI Taxonomy" id="483139"/>
    <lineage>
        <taxon>Eukaryota</taxon>
        <taxon>Sar</taxon>
        <taxon>Alveolata</taxon>
        <taxon>Apicomplexa</taxon>
        <taxon>Conoidasida</taxon>
        <taxon>Coccidia</taxon>
        <taxon>Eucoccidiorida</taxon>
        <taxon>Eimeriorina</taxon>
        <taxon>Sarcocystidae</taxon>
        <taxon>Cystoisospora</taxon>
    </lineage>
</organism>
<gene>
    <name evidence="2" type="ORF">CSUI_007994</name>
</gene>
<accession>A0A2C6JRH8</accession>
<feature type="region of interest" description="Disordered" evidence="1">
    <location>
        <begin position="131"/>
        <end position="175"/>
    </location>
</feature>
<name>A0A2C6JRH8_9APIC</name>
<dbReference type="GeneID" id="94431345"/>
<evidence type="ECO:0000313" key="2">
    <source>
        <dbReference type="EMBL" id="PHJ18181.1"/>
    </source>
</evidence>
<dbReference type="EMBL" id="MIGC01004352">
    <property type="protein sequence ID" value="PHJ18181.1"/>
    <property type="molecule type" value="Genomic_DNA"/>
</dbReference>
<dbReference type="Proteomes" id="UP000221165">
    <property type="component" value="Unassembled WGS sequence"/>
</dbReference>
<feature type="region of interest" description="Disordered" evidence="1">
    <location>
        <begin position="28"/>
        <end position="67"/>
    </location>
</feature>
<evidence type="ECO:0000256" key="1">
    <source>
        <dbReference type="SAM" id="MobiDB-lite"/>
    </source>
</evidence>
<dbReference type="AlphaFoldDB" id="A0A2C6JRH8"/>
<feature type="compositionally biased region" description="Basic and acidic residues" evidence="1">
    <location>
        <begin position="136"/>
        <end position="150"/>
    </location>
</feature>